<evidence type="ECO:0000313" key="6">
    <source>
        <dbReference type="EMBL" id="ADI13057.1"/>
    </source>
</evidence>
<reference evidence="6 7" key="1">
    <citation type="journal article" date="2010" name="J. Bacteriol.">
        <title>Genome sequence of the milbemycin-producing bacterium Streptomyces bingchenggensis.</title>
        <authorList>
            <person name="Wang X.J."/>
            <person name="Yan Y.J."/>
            <person name="Zhang B."/>
            <person name="An J."/>
            <person name="Wang J.J."/>
            <person name="Tian J."/>
            <person name="Jiang L."/>
            <person name="Chen Y.H."/>
            <person name="Huang S.X."/>
            <person name="Yin M."/>
            <person name="Zhang J."/>
            <person name="Gao A.L."/>
            <person name="Liu C.X."/>
            <person name="Zhu Z.X."/>
            <person name="Xiang W.S."/>
        </authorList>
    </citation>
    <scope>NUCLEOTIDE SEQUENCE [LARGE SCALE GENOMIC DNA]</scope>
    <source>
        <strain evidence="6 7">BCW-1</strain>
    </source>
</reference>
<evidence type="ECO:0000313" key="7">
    <source>
        <dbReference type="Proteomes" id="UP000000377"/>
    </source>
</evidence>
<dbReference type="EMBL" id="CP002047">
    <property type="protein sequence ID" value="ADI13057.1"/>
    <property type="molecule type" value="Genomic_DNA"/>
</dbReference>
<evidence type="ECO:0000256" key="5">
    <source>
        <dbReference type="RuleBase" id="RU361187"/>
    </source>
</evidence>
<dbReference type="eggNOG" id="COG1621">
    <property type="taxonomic scope" value="Bacteria"/>
</dbReference>
<keyword evidence="3 5" id="KW-0378">Hydrolase</keyword>
<keyword evidence="6" id="KW-0624">Polysaccharide degradation</keyword>
<keyword evidence="6" id="KW-0119">Carbohydrate metabolism</keyword>
<dbReference type="PANTHER" id="PTHR43301">
    <property type="entry name" value="ARABINAN ENDO-1,5-ALPHA-L-ARABINOSIDASE"/>
    <property type="match status" value="1"/>
</dbReference>
<dbReference type="Proteomes" id="UP000000377">
    <property type="component" value="Chromosome"/>
</dbReference>
<evidence type="ECO:0000256" key="2">
    <source>
        <dbReference type="ARBA" id="ARBA00009865"/>
    </source>
</evidence>
<dbReference type="PATRIC" id="fig|749414.3.peg.10233"/>
<evidence type="ECO:0000256" key="1">
    <source>
        <dbReference type="ARBA" id="ARBA00004834"/>
    </source>
</evidence>
<protein>
    <submittedName>
        <fullName evidence="6">Endo-1,4-beta-xylanase</fullName>
    </submittedName>
</protein>
<comment type="pathway">
    <text evidence="1">Glycan metabolism; L-arabinan degradation.</text>
</comment>
<keyword evidence="6" id="KW-0858">Xylan degradation</keyword>
<dbReference type="AlphaFoldDB" id="D7CF41"/>
<dbReference type="KEGG" id="sbh:SBI_09939"/>
<organism evidence="6 7">
    <name type="scientific">Streptomyces bingchenggensis (strain BCW-1)</name>
    <dbReference type="NCBI Taxonomy" id="749414"/>
    <lineage>
        <taxon>Bacteria</taxon>
        <taxon>Bacillati</taxon>
        <taxon>Actinomycetota</taxon>
        <taxon>Actinomycetes</taxon>
        <taxon>Kitasatosporales</taxon>
        <taxon>Streptomycetaceae</taxon>
        <taxon>Streptomyces</taxon>
    </lineage>
</organism>
<keyword evidence="4 5" id="KW-0326">Glycosidase</keyword>
<comment type="similarity">
    <text evidence="2 5">Belongs to the glycosyl hydrolase 43 family.</text>
</comment>
<sequence>MHQPKPVYVGYLLVYFIGSPAADDERIRMALSRGNDPLHYRELNAGEPVLTSSLGTKGLRDPFVIRSPEGDGFHLIATDLWTSGSEHSTRATWDGAERTGSKSIVVWDSTDLVNWTGHRLVKVSPDTAGNTWAPKAYYADELGTYVVFWASKLYAQDDPDHTGTSYNRMLCATTTDFRTFSEPRVWHDPGHAVIDSAVIKHNGVYYRYTKDERDQTASVPSGKLIIAEKSRELAATTYDFVADRIGEGEITRGEGPAVFKSNTEEKWYMFIDEFGGRNYVPFETTDLDSGKWTQSTSYQLPPEAKHGSVLPLTQAEYDRLLSAYGGQTSDS</sequence>
<dbReference type="Pfam" id="PF04616">
    <property type="entry name" value="Glyco_hydro_43"/>
    <property type="match status" value="1"/>
</dbReference>
<accession>D7CF41</accession>
<dbReference type="InterPro" id="IPR006710">
    <property type="entry name" value="Glyco_hydro_43"/>
</dbReference>
<dbReference type="InterPro" id="IPR023296">
    <property type="entry name" value="Glyco_hydro_beta-prop_sf"/>
</dbReference>
<dbReference type="GO" id="GO:0004553">
    <property type="term" value="F:hydrolase activity, hydrolyzing O-glycosyl compounds"/>
    <property type="evidence" value="ECO:0007669"/>
    <property type="project" value="InterPro"/>
</dbReference>
<gene>
    <name evidence="6" type="ordered locus">SBI_09939</name>
</gene>
<dbReference type="GO" id="GO:0045493">
    <property type="term" value="P:xylan catabolic process"/>
    <property type="evidence" value="ECO:0007669"/>
    <property type="project" value="UniProtKB-KW"/>
</dbReference>
<dbReference type="CAZy" id="GH43">
    <property type="family name" value="Glycoside Hydrolase Family 43"/>
</dbReference>
<dbReference type="InterPro" id="IPR050727">
    <property type="entry name" value="GH43_arabinanases"/>
</dbReference>
<evidence type="ECO:0000256" key="4">
    <source>
        <dbReference type="ARBA" id="ARBA00023295"/>
    </source>
</evidence>
<dbReference type="Gene3D" id="2.115.10.20">
    <property type="entry name" value="Glycosyl hydrolase domain, family 43"/>
    <property type="match status" value="1"/>
</dbReference>
<dbReference type="SUPFAM" id="SSF75005">
    <property type="entry name" value="Arabinanase/levansucrase/invertase"/>
    <property type="match status" value="1"/>
</dbReference>
<evidence type="ECO:0000256" key="3">
    <source>
        <dbReference type="ARBA" id="ARBA00022801"/>
    </source>
</evidence>
<dbReference type="RefSeq" id="WP_014182504.1">
    <property type="nucleotide sequence ID" value="NC_016582.1"/>
</dbReference>
<dbReference type="CDD" id="cd08983">
    <property type="entry name" value="GH43_Bt3655-like"/>
    <property type="match status" value="1"/>
</dbReference>
<proteinExistence type="inferred from homology"/>
<name>D7CF41_STRBB</name>
<keyword evidence="7" id="KW-1185">Reference proteome</keyword>
<dbReference type="STRING" id="749414.SBI_09939"/>
<dbReference type="HOGENOM" id="CLU_010779_0_0_11"/>
<dbReference type="PANTHER" id="PTHR43301:SF3">
    <property type="entry name" value="ARABINAN ENDO-1,5-ALPHA-L-ARABINOSIDASE A-RELATED"/>
    <property type="match status" value="1"/>
</dbReference>